<dbReference type="AlphaFoldDB" id="A0A4R5W1E1"/>
<organism evidence="1 2">
    <name type="scientific">Sapientia aquatica</name>
    <dbReference type="NCBI Taxonomy" id="1549640"/>
    <lineage>
        <taxon>Bacteria</taxon>
        <taxon>Pseudomonadati</taxon>
        <taxon>Pseudomonadota</taxon>
        <taxon>Betaproteobacteria</taxon>
        <taxon>Burkholderiales</taxon>
        <taxon>Oxalobacteraceae</taxon>
        <taxon>Sapientia</taxon>
    </lineage>
</organism>
<accession>A0A4R5W1E1</accession>
<dbReference type="OrthoDB" id="9156707at2"/>
<dbReference type="Proteomes" id="UP000294829">
    <property type="component" value="Unassembled WGS sequence"/>
</dbReference>
<proteinExistence type="predicted"/>
<dbReference type="EMBL" id="SMYL01000004">
    <property type="protein sequence ID" value="TDK66001.1"/>
    <property type="molecule type" value="Genomic_DNA"/>
</dbReference>
<sequence>MSDHGQNFAELAGRLEGAVRSLLLLASTLEMSGVLDGPRYAATVARIADQLAYNAPSQPAAKRTMQEIAAALNDSRQRRARVSARQGAGCRWA</sequence>
<evidence type="ECO:0000313" key="2">
    <source>
        <dbReference type="Proteomes" id="UP000294829"/>
    </source>
</evidence>
<keyword evidence="2" id="KW-1185">Reference proteome</keyword>
<protein>
    <submittedName>
        <fullName evidence="1">Uncharacterized protein</fullName>
    </submittedName>
</protein>
<comment type="caution">
    <text evidence="1">The sequence shown here is derived from an EMBL/GenBank/DDBJ whole genome shotgun (WGS) entry which is preliminary data.</text>
</comment>
<reference evidence="1 2" key="1">
    <citation type="submission" date="2019-03" db="EMBL/GenBank/DDBJ databases">
        <title>Sapientia aquatica gen. nov., sp. nov., isolated from a crater lake.</title>
        <authorList>
            <person name="Felfoldi T."/>
            <person name="Szabo A."/>
            <person name="Toth E."/>
            <person name="Schumann P."/>
            <person name="Keki Z."/>
            <person name="Marialigeti K."/>
            <person name="Mathe I."/>
        </authorList>
    </citation>
    <scope>NUCLEOTIDE SEQUENCE [LARGE SCALE GENOMIC DNA]</scope>
    <source>
        <strain evidence="1 2">SA-152</strain>
    </source>
</reference>
<dbReference type="RefSeq" id="WP_133328159.1">
    <property type="nucleotide sequence ID" value="NZ_SMYL01000004.1"/>
</dbReference>
<evidence type="ECO:0000313" key="1">
    <source>
        <dbReference type="EMBL" id="TDK66001.1"/>
    </source>
</evidence>
<gene>
    <name evidence="1" type="ORF">E2I14_10435</name>
</gene>
<name>A0A4R5W1E1_9BURK</name>